<keyword evidence="2" id="KW-1185">Reference proteome</keyword>
<evidence type="ECO:0000313" key="2">
    <source>
        <dbReference type="Proteomes" id="UP000827974"/>
    </source>
</evidence>
<dbReference type="EMBL" id="MZ443786">
    <property type="protein sequence ID" value="QZE59311.1"/>
    <property type="molecule type" value="Genomic_DNA"/>
</dbReference>
<sequence length="113" mass="13339">MKDYSLYHVAEEVAGKPMRIHKFRAPSNSGNSSQQSAYLAVRNFDSRQFRDPCTPFHVYQINEWETQLKVEDRWERRGVARLHTALPVVEHASVWDFFRAINWDAEKEQFNAP</sequence>
<protein>
    <submittedName>
        <fullName evidence="1">Uncharacterized protein</fullName>
    </submittedName>
</protein>
<proteinExistence type="predicted"/>
<dbReference type="Proteomes" id="UP000827974">
    <property type="component" value="Segment"/>
</dbReference>
<reference evidence="1 2" key="1">
    <citation type="submission" date="2021-06" db="EMBL/GenBank/DDBJ databases">
        <title>Complete genome sequence of Erwinia phage pEa_SNUABM_2.</title>
        <authorList>
            <person name="Kim S.G."/>
            <person name="Park S.C."/>
        </authorList>
    </citation>
    <scope>NUCLEOTIDE SEQUENCE [LARGE SCALE GENOMIC DNA]</scope>
</reference>
<evidence type="ECO:0000313" key="1">
    <source>
        <dbReference type="EMBL" id="QZE59311.1"/>
    </source>
</evidence>
<gene>
    <name evidence="1" type="ORF">pEaSNUABM2_00067</name>
</gene>
<accession>A0AAE7XPT5</accession>
<organism evidence="1 2">
    <name type="scientific">Erwinia phage pEa_SNUABM_2</name>
    <dbReference type="NCBI Taxonomy" id="2869547"/>
    <lineage>
        <taxon>Viruses</taxon>
        <taxon>Duplodnaviria</taxon>
        <taxon>Heunggongvirae</taxon>
        <taxon>Uroviricota</taxon>
        <taxon>Caudoviricetes</taxon>
        <taxon>Alexandravirus</taxon>
        <taxon>Alexandravirus SNUABM2</taxon>
    </lineage>
</organism>
<name>A0AAE7XPT5_9CAUD</name>